<dbReference type="OrthoDB" id="7537227at2759"/>
<organism evidence="1 2">
    <name type="scientific">Eumeta variegata</name>
    <name type="common">Bagworm moth</name>
    <name type="synonym">Eumeta japonica</name>
    <dbReference type="NCBI Taxonomy" id="151549"/>
    <lineage>
        <taxon>Eukaryota</taxon>
        <taxon>Metazoa</taxon>
        <taxon>Ecdysozoa</taxon>
        <taxon>Arthropoda</taxon>
        <taxon>Hexapoda</taxon>
        <taxon>Insecta</taxon>
        <taxon>Pterygota</taxon>
        <taxon>Neoptera</taxon>
        <taxon>Endopterygota</taxon>
        <taxon>Lepidoptera</taxon>
        <taxon>Glossata</taxon>
        <taxon>Ditrysia</taxon>
        <taxon>Tineoidea</taxon>
        <taxon>Psychidae</taxon>
        <taxon>Oiketicinae</taxon>
        <taxon>Eumeta</taxon>
    </lineage>
</organism>
<comment type="caution">
    <text evidence="1">The sequence shown here is derived from an EMBL/GenBank/DDBJ whole genome shotgun (WGS) entry which is preliminary data.</text>
</comment>
<protein>
    <submittedName>
        <fullName evidence="1">Uncharacterized protein</fullName>
    </submittedName>
</protein>
<dbReference type="EMBL" id="BGZK01001343">
    <property type="protein sequence ID" value="GBP77713.1"/>
    <property type="molecule type" value="Genomic_DNA"/>
</dbReference>
<keyword evidence="2" id="KW-1185">Reference proteome</keyword>
<reference evidence="1 2" key="1">
    <citation type="journal article" date="2019" name="Commun. Biol.">
        <title>The bagworm genome reveals a unique fibroin gene that provides high tensile strength.</title>
        <authorList>
            <person name="Kono N."/>
            <person name="Nakamura H."/>
            <person name="Ohtoshi R."/>
            <person name="Tomita M."/>
            <person name="Numata K."/>
            <person name="Arakawa K."/>
        </authorList>
    </citation>
    <scope>NUCLEOTIDE SEQUENCE [LARGE SCALE GENOMIC DNA]</scope>
</reference>
<proteinExistence type="predicted"/>
<dbReference type="Proteomes" id="UP000299102">
    <property type="component" value="Unassembled WGS sequence"/>
</dbReference>
<name>A0A4C1YRW8_EUMVA</name>
<accession>A0A4C1YRW8</accession>
<gene>
    <name evidence="1" type="ORF">EVAR_62048_1</name>
</gene>
<sequence length="225" mass="24878">MANVVLDAARCAPRSVSRARDNSNCRIALRLCNNDYFNDYGFFGKVVLKGEILNVCEKTHDRFQYGIHNIRLAVSLQETQTRFIYLAPRQHDAHSALSVLVAPARFHCLQAVLIQAQAFVLIAASPPRCHSTVRSPPDHGLRGRFDGPFICSSCFLGVAEGAEPLFINKDGVFPVGFLRANYVVDLMERPGRMYKLGSYKAAAFCGGVSSRPYTAKSITDNIYTA</sequence>
<dbReference type="AlphaFoldDB" id="A0A4C1YRW8"/>
<evidence type="ECO:0000313" key="1">
    <source>
        <dbReference type="EMBL" id="GBP77713.1"/>
    </source>
</evidence>
<evidence type="ECO:0000313" key="2">
    <source>
        <dbReference type="Proteomes" id="UP000299102"/>
    </source>
</evidence>